<keyword evidence="2" id="KW-0326">Glycosidase</keyword>
<dbReference type="Pfam" id="PF01156">
    <property type="entry name" value="IU_nuc_hydro"/>
    <property type="match status" value="1"/>
</dbReference>
<dbReference type="PANTHER" id="PTHR12304:SF4">
    <property type="entry name" value="URIDINE NUCLEOSIDASE"/>
    <property type="match status" value="1"/>
</dbReference>
<keyword evidence="6" id="KW-1185">Reference proteome</keyword>
<proteinExistence type="predicted"/>
<feature type="region of interest" description="Disordered" evidence="3">
    <location>
        <begin position="1"/>
        <end position="23"/>
    </location>
</feature>
<dbReference type="InterPro" id="IPR001910">
    <property type="entry name" value="Inosine/uridine_hydrolase_dom"/>
</dbReference>
<dbReference type="GO" id="GO:0006152">
    <property type="term" value="P:purine nucleoside catabolic process"/>
    <property type="evidence" value="ECO:0007669"/>
    <property type="project" value="TreeGrafter"/>
</dbReference>
<protein>
    <submittedName>
        <fullName evidence="5">Purine nucleosidase</fullName>
    </submittedName>
</protein>
<dbReference type="GO" id="GO:0005829">
    <property type="term" value="C:cytosol"/>
    <property type="evidence" value="ECO:0007669"/>
    <property type="project" value="TreeGrafter"/>
</dbReference>
<evidence type="ECO:0000313" key="6">
    <source>
        <dbReference type="Proteomes" id="UP000199071"/>
    </source>
</evidence>
<dbReference type="EMBL" id="FMXQ01000002">
    <property type="protein sequence ID" value="SDB17591.1"/>
    <property type="molecule type" value="Genomic_DNA"/>
</dbReference>
<feature type="domain" description="Inosine/uridine-preferring nucleoside hydrolase" evidence="4">
    <location>
        <begin position="27"/>
        <end position="323"/>
    </location>
</feature>
<dbReference type="STRING" id="665467.SAMN02982931_01417"/>
<dbReference type="SUPFAM" id="SSF53590">
    <property type="entry name" value="Nucleoside hydrolase"/>
    <property type="match status" value="1"/>
</dbReference>
<accession>A0A1G6BAD1</accession>
<name>A0A1G6BAD1_9HYPH</name>
<dbReference type="InterPro" id="IPR023186">
    <property type="entry name" value="IUNH"/>
</dbReference>
<evidence type="ECO:0000256" key="1">
    <source>
        <dbReference type="ARBA" id="ARBA00022801"/>
    </source>
</evidence>
<sequence>MESPSHVAEPEAQPSRKKTDDMASRKIIIDTDPGQDDAFAILLALGSPELEVVGVTAVAGNVPVSKTEWNARRVLELGGRQDIRVAPGCSRPMVKSLFTAEYVHGDSGLEGCDLPEPSMPALDIHAIDFLIDRLMAEPEGEITLCPLGPLTNIAMAMVKEPRILGRIREIVLMGGGYFEGGNTTPAAEFNIFVDPHAAHVVFTSGVPLTMVPIDCTYKALMTPAWLEELRALGTRTAREAAGMASFYQEYGNQKFGTDSYPLHDPCVIGYLLRPDLFQGRACHVEIETTSPTTLGMTVVDWWNVTKRPTNCHVLRDLDNPAFYALMLERIGRLP</sequence>
<dbReference type="Gene3D" id="3.90.245.10">
    <property type="entry name" value="Ribonucleoside hydrolase-like"/>
    <property type="match status" value="1"/>
</dbReference>
<dbReference type="AlphaFoldDB" id="A0A1G6BAD1"/>
<reference evidence="5 6" key="1">
    <citation type="submission" date="2016-10" db="EMBL/GenBank/DDBJ databases">
        <authorList>
            <person name="de Groot N.N."/>
        </authorList>
    </citation>
    <scope>NUCLEOTIDE SEQUENCE [LARGE SCALE GENOMIC DNA]</scope>
    <source>
        <strain evidence="5 6">ATCC 35022</strain>
    </source>
</reference>
<dbReference type="GO" id="GO:0008477">
    <property type="term" value="F:purine nucleosidase activity"/>
    <property type="evidence" value="ECO:0007669"/>
    <property type="project" value="TreeGrafter"/>
</dbReference>
<dbReference type="Proteomes" id="UP000199071">
    <property type="component" value="Unassembled WGS sequence"/>
</dbReference>
<evidence type="ECO:0000259" key="4">
    <source>
        <dbReference type="Pfam" id="PF01156"/>
    </source>
</evidence>
<dbReference type="InterPro" id="IPR036452">
    <property type="entry name" value="Ribo_hydro-like"/>
</dbReference>
<dbReference type="PANTHER" id="PTHR12304">
    <property type="entry name" value="INOSINE-URIDINE PREFERRING NUCLEOSIDE HYDROLASE"/>
    <property type="match status" value="1"/>
</dbReference>
<evidence type="ECO:0000256" key="3">
    <source>
        <dbReference type="SAM" id="MobiDB-lite"/>
    </source>
</evidence>
<evidence type="ECO:0000256" key="2">
    <source>
        <dbReference type="ARBA" id="ARBA00023295"/>
    </source>
</evidence>
<dbReference type="CDD" id="cd02651">
    <property type="entry name" value="nuc_hydro_IU_UC_XIUA"/>
    <property type="match status" value="1"/>
</dbReference>
<organism evidence="5 6">
    <name type="scientific">Bauldia litoralis</name>
    <dbReference type="NCBI Taxonomy" id="665467"/>
    <lineage>
        <taxon>Bacteria</taxon>
        <taxon>Pseudomonadati</taxon>
        <taxon>Pseudomonadota</taxon>
        <taxon>Alphaproteobacteria</taxon>
        <taxon>Hyphomicrobiales</taxon>
        <taxon>Kaistiaceae</taxon>
        <taxon>Bauldia</taxon>
    </lineage>
</organism>
<gene>
    <name evidence="5" type="ORF">SAMN02982931_01417</name>
</gene>
<evidence type="ECO:0000313" key="5">
    <source>
        <dbReference type="EMBL" id="SDB17591.1"/>
    </source>
</evidence>
<keyword evidence="1" id="KW-0378">Hydrolase</keyword>